<evidence type="ECO:0000313" key="3">
    <source>
        <dbReference type="Proteomes" id="UP000292702"/>
    </source>
</evidence>
<protein>
    <submittedName>
        <fullName evidence="2">Uncharacterized protein</fullName>
    </submittedName>
</protein>
<gene>
    <name evidence="2" type="ORF">EIP91_005150</name>
</gene>
<comment type="caution">
    <text evidence="2">The sequence shown here is derived from an EMBL/GenBank/DDBJ whole genome shotgun (WGS) entry which is preliminary data.</text>
</comment>
<proteinExistence type="predicted"/>
<dbReference type="AlphaFoldDB" id="A0A4R0RAH3"/>
<reference evidence="2 3" key="1">
    <citation type="submission" date="2018-11" db="EMBL/GenBank/DDBJ databases">
        <title>Genome assembly of Steccherinum ochraceum LE-BIN_3174, the white-rot fungus of the Steccherinaceae family (The Residual Polyporoid clade, Polyporales, Basidiomycota).</title>
        <authorList>
            <person name="Fedorova T.V."/>
            <person name="Glazunova O.A."/>
            <person name="Landesman E.O."/>
            <person name="Moiseenko K.V."/>
            <person name="Psurtseva N.V."/>
            <person name="Savinova O.S."/>
            <person name="Shakhova N.V."/>
            <person name="Tyazhelova T.V."/>
            <person name="Vasina D.V."/>
        </authorList>
    </citation>
    <scope>NUCLEOTIDE SEQUENCE [LARGE SCALE GENOMIC DNA]</scope>
    <source>
        <strain evidence="2 3">LE-BIN_3174</strain>
    </source>
</reference>
<sequence>MDSSDVSMANAEANRPGSPTEREARKIFHDRATRIEKKAKEFVDSAEERGSVCAVYMARCGNAHYKSYSPKQTVSPALQEIFVAMNINWATIMHNLILSHENHTASSDVNFKLKYGPSIAALQDWLRRETEHRVKSELENSALLPHI</sequence>
<organism evidence="2 3">
    <name type="scientific">Steccherinum ochraceum</name>
    <dbReference type="NCBI Taxonomy" id="92696"/>
    <lineage>
        <taxon>Eukaryota</taxon>
        <taxon>Fungi</taxon>
        <taxon>Dikarya</taxon>
        <taxon>Basidiomycota</taxon>
        <taxon>Agaricomycotina</taxon>
        <taxon>Agaricomycetes</taxon>
        <taxon>Polyporales</taxon>
        <taxon>Steccherinaceae</taxon>
        <taxon>Steccherinum</taxon>
    </lineage>
</organism>
<keyword evidence="3" id="KW-1185">Reference proteome</keyword>
<dbReference type="Proteomes" id="UP000292702">
    <property type="component" value="Unassembled WGS sequence"/>
</dbReference>
<feature type="region of interest" description="Disordered" evidence="1">
    <location>
        <begin position="1"/>
        <end position="25"/>
    </location>
</feature>
<evidence type="ECO:0000313" key="2">
    <source>
        <dbReference type="EMBL" id="TCD63633.1"/>
    </source>
</evidence>
<evidence type="ECO:0000256" key="1">
    <source>
        <dbReference type="SAM" id="MobiDB-lite"/>
    </source>
</evidence>
<dbReference type="EMBL" id="RWJN01000284">
    <property type="protein sequence ID" value="TCD63633.1"/>
    <property type="molecule type" value="Genomic_DNA"/>
</dbReference>
<accession>A0A4R0RAH3</accession>
<name>A0A4R0RAH3_9APHY</name>